<dbReference type="EMBL" id="KZ084112">
    <property type="protein sequence ID" value="OSD01296.1"/>
    <property type="molecule type" value="Genomic_DNA"/>
</dbReference>
<feature type="region of interest" description="Disordered" evidence="1">
    <location>
        <begin position="679"/>
        <end position="718"/>
    </location>
</feature>
<accession>A0A1Y2IJE5</accession>
<gene>
    <name evidence="2" type="ORF">PYCCODRAFT_1478576</name>
</gene>
<dbReference type="AlphaFoldDB" id="A0A1Y2IJE5"/>
<sequence>MSELSTSRITRQLRSLRAKCASLNGLQTRSLAPSKPAVAVTYGHSKTSIKRTQEEEEAPPLAILQSLDNFGARLHLDRAIVENMQLSKRIYEVRDAFRNIVQSALGTPKDGDGAPARRMLPLTAICARLIGEHVQSEVQAAVDDASDDSREDEVASQVLDELFEQVPPSYRHRMLVAHALTYILDECPHHPTLLHALLEVCLTHGLLPEARTTLSALFKVAVLTRPHSIYNCPLTHPAHKNFLTTLKETCSASDVNDRTFTSVLLDTLCEGAGTRLHAWTSKAITKLARDLRERDFSGSFVPLCSGLAAAIAEERRKAKPASRTGKQSDDERTRLYNDGLERLAKWVISMLDRFQASSALALEDFRSCVDFLAHAALYRLHVSDDTPSSPQTCLADALACLGAYCLSSTHAASLHSSELSALRDMLHSAHIRNNTFDGLVSHLFPLPRFTMFAMPLAEPAGVDSPTPPPTPTPHLDTLAELTALANPLRTHGLLKCEAALWLAALQHIEELISSPTVTQSMTTPGRKLNQSELFSLRLALIDSVEEAERRCYGGGTDAAVAGAAPPSTEGEWEWEEMVGSWVLKSPAPMRAKTAEKTCQAKKQRRVHSLPQASSSRPGPTRNLRETLAAARASTNAPAASGSISTQGPASGGSSASACRSALSRGPAAGRVVKKRVSFALASSRSPSRSASSGSRSDNEENAAPAQASRSQKTASAPARRLSNFETILADARTNVISLRAEREAEAKARAKAAKSKSSASARPTSISAPPALTHTPRRQSNFATIIADAQRNVISLREERARKEQATLRYKRRSSEDTLSDWEEDVRPVRVHKKIRQTYAPEPESSPMRDAGLVHPSSDDALNLFAYSDSSPVKR</sequence>
<feature type="compositionally biased region" description="Low complexity" evidence="1">
    <location>
        <begin position="628"/>
        <end position="639"/>
    </location>
</feature>
<evidence type="ECO:0000313" key="2">
    <source>
        <dbReference type="EMBL" id="OSD01296.1"/>
    </source>
</evidence>
<feature type="compositionally biased region" description="Low complexity" evidence="1">
    <location>
        <begin position="679"/>
        <end position="695"/>
    </location>
</feature>
<protein>
    <submittedName>
        <fullName evidence="2">Uncharacterized protein</fullName>
    </submittedName>
</protein>
<organism evidence="2 3">
    <name type="scientific">Trametes coccinea (strain BRFM310)</name>
    <name type="common">Pycnoporus coccineus</name>
    <dbReference type="NCBI Taxonomy" id="1353009"/>
    <lineage>
        <taxon>Eukaryota</taxon>
        <taxon>Fungi</taxon>
        <taxon>Dikarya</taxon>
        <taxon>Basidiomycota</taxon>
        <taxon>Agaricomycotina</taxon>
        <taxon>Agaricomycetes</taxon>
        <taxon>Polyporales</taxon>
        <taxon>Polyporaceae</taxon>
        <taxon>Trametes</taxon>
    </lineage>
</organism>
<keyword evidence="3" id="KW-1185">Reference proteome</keyword>
<feature type="region of interest" description="Disordered" evidence="1">
    <location>
        <begin position="833"/>
        <end position="857"/>
    </location>
</feature>
<proteinExistence type="predicted"/>
<reference evidence="2 3" key="1">
    <citation type="journal article" date="2015" name="Biotechnol. Biofuels">
        <title>Enhanced degradation of softwood versus hardwood by the white-rot fungus Pycnoporus coccineus.</title>
        <authorList>
            <person name="Couturier M."/>
            <person name="Navarro D."/>
            <person name="Chevret D."/>
            <person name="Henrissat B."/>
            <person name="Piumi F."/>
            <person name="Ruiz-Duenas F.J."/>
            <person name="Martinez A.T."/>
            <person name="Grigoriev I.V."/>
            <person name="Riley R."/>
            <person name="Lipzen A."/>
            <person name="Berrin J.G."/>
            <person name="Master E.R."/>
            <person name="Rosso M.N."/>
        </authorList>
    </citation>
    <scope>NUCLEOTIDE SEQUENCE [LARGE SCALE GENOMIC DNA]</scope>
    <source>
        <strain evidence="2 3">BRFM310</strain>
    </source>
</reference>
<feature type="region of interest" description="Disordered" evidence="1">
    <location>
        <begin position="747"/>
        <end position="777"/>
    </location>
</feature>
<feature type="region of interest" description="Disordered" evidence="1">
    <location>
        <begin position="589"/>
        <end position="666"/>
    </location>
</feature>
<dbReference type="Proteomes" id="UP000193067">
    <property type="component" value="Unassembled WGS sequence"/>
</dbReference>
<feature type="compositionally biased region" description="Low complexity" evidence="1">
    <location>
        <begin position="647"/>
        <end position="665"/>
    </location>
</feature>
<name>A0A1Y2IJE5_TRAC3</name>
<evidence type="ECO:0000256" key="1">
    <source>
        <dbReference type="SAM" id="MobiDB-lite"/>
    </source>
</evidence>
<dbReference type="OrthoDB" id="3158032at2759"/>
<evidence type="ECO:0000313" key="3">
    <source>
        <dbReference type="Proteomes" id="UP000193067"/>
    </source>
</evidence>